<dbReference type="InterPro" id="IPR010920">
    <property type="entry name" value="LSM_dom_sf"/>
</dbReference>
<dbReference type="InterPro" id="IPR006685">
    <property type="entry name" value="MscS_channel_2nd"/>
</dbReference>
<evidence type="ECO:0000256" key="7">
    <source>
        <dbReference type="SAM" id="Phobius"/>
    </source>
</evidence>
<keyword evidence="3 7" id="KW-0812">Transmembrane</keyword>
<keyword evidence="2" id="KW-1003">Cell membrane</keyword>
<sequence length="286" mass="32777">MGGLALEVSSYFKGVGTFGKLILTIAVFVLLGIFNKAFSNYIDKANWSSVKTIKLKKAFSVFTKILALIFSIPIWLHESQNILTFLGLFSAGIAFALRDLLANFLGWLMISSHKPFVVGDRIRIEDSLGDVLEMNWFHTTIIEVTQNQDKTYGQSTGRLTYIPNAKFILQEVINESSTFPYTWNEIQIHLNLNSNWKKAKEIIMEVASKELGNMEEEVKECLEVASKTHPIYYQNLSHIVYTSLGEEKITLTLRFICRSRNYRNLEHGIIEGILEEFEKYEDIELK</sequence>
<dbReference type="PANTHER" id="PTHR30566:SF5">
    <property type="entry name" value="MECHANOSENSITIVE ION CHANNEL PROTEIN 1, MITOCHONDRIAL-RELATED"/>
    <property type="match status" value="1"/>
</dbReference>
<keyword evidence="5 7" id="KW-0472">Membrane</keyword>
<dbReference type="PANTHER" id="PTHR30566">
    <property type="entry name" value="YNAI-RELATED MECHANOSENSITIVE ION CHANNEL"/>
    <property type="match status" value="1"/>
</dbReference>
<gene>
    <name evidence="9" type="ORF">GCM10008905_24770</name>
</gene>
<dbReference type="Gene3D" id="1.10.287.1260">
    <property type="match status" value="1"/>
</dbReference>
<evidence type="ECO:0000313" key="9">
    <source>
        <dbReference type="EMBL" id="GAA0727309.1"/>
    </source>
</evidence>
<name>A0ABN1J3Q0_9CLOT</name>
<dbReference type="Proteomes" id="UP001500339">
    <property type="component" value="Unassembled WGS sequence"/>
</dbReference>
<dbReference type="Gene3D" id="3.30.70.100">
    <property type="match status" value="1"/>
</dbReference>
<feature type="transmembrane region" description="Helical" evidence="7">
    <location>
        <begin position="20"/>
        <end position="38"/>
    </location>
</feature>
<dbReference type="Pfam" id="PF00924">
    <property type="entry name" value="MS_channel_2nd"/>
    <property type="match status" value="1"/>
</dbReference>
<feature type="domain" description="Mechanosensitive ion channel MscS" evidence="8">
    <location>
        <begin position="99"/>
        <end position="145"/>
    </location>
</feature>
<evidence type="ECO:0000259" key="8">
    <source>
        <dbReference type="Pfam" id="PF00924"/>
    </source>
</evidence>
<dbReference type="EMBL" id="BAAACF010000003">
    <property type="protein sequence ID" value="GAA0727309.1"/>
    <property type="molecule type" value="Genomic_DNA"/>
</dbReference>
<evidence type="ECO:0000256" key="1">
    <source>
        <dbReference type="ARBA" id="ARBA00004651"/>
    </source>
</evidence>
<evidence type="ECO:0000256" key="4">
    <source>
        <dbReference type="ARBA" id="ARBA00022989"/>
    </source>
</evidence>
<keyword evidence="4 7" id="KW-1133">Transmembrane helix</keyword>
<evidence type="ECO:0000256" key="3">
    <source>
        <dbReference type="ARBA" id="ARBA00022692"/>
    </source>
</evidence>
<evidence type="ECO:0000256" key="5">
    <source>
        <dbReference type="ARBA" id="ARBA00023136"/>
    </source>
</evidence>
<dbReference type="SUPFAM" id="SSF82689">
    <property type="entry name" value="Mechanosensitive channel protein MscS (YggB), C-terminal domain"/>
    <property type="match status" value="1"/>
</dbReference>
<organism evidence="9 10">
    <name type="scientific">Clostridium malenominatum</name>
    <dbReference type="NCBI Taxonomy" id="1539"/>
    <lineage>
        <taxon>Bacteria</taxon>
        <taxon>Bacillati</taxon>
        <taxon>Bacillota</taxon>
        <taxon>Clostridia</taxon>
        <taxon>Eubacteriales</taxon>
        <taxon>Clostridiaceae</taxon>
        <taxon>Clostridium</taxon>
    </lineage>
</organism>
<dbReference type="Gene3D" id="2.30.30.60">
    <property type="match status" value="1"/>
</dbReference>
<keyword evidence="6" id="KW-0175">Coiled coil</keyword>
<dbReference type="SUPFAM" id="SSF50182">
    <property type="entry name" value="Sm-like ribonucleoproteins"/>
    <property type="match status" value="1"/>
</dbReference>
<evidence type="ECO:0000256" key="6">
    <source>
        <dbReference type="SAM" id="Coils"/>
    </source>
</evidence>
<accession>A0ABN1J3Q0</accession>
<reference evidence="9 10" key="1">
    <citation type="journal article" date="2019" name="Int. J. Syst. Evol. Microbiol.">
        <title>The Global Catalogue of Microorganisms (GCM) 10K type strain sequencing project: providing services to taxonomists for standard genome sequencing and annotation.</title>
        <authorList>
            <consortium name="The Broad Institute Genomics Platform"/>
            <consortium name="The Broad Institute Genome Sequencing Center for Infectious Disease"/>
            <person name="Wu L."/>
            <person name="Ma J."/>
        </authorList>
    </citation>
    <scope>NUCLEOTIDE SEQUENCE [LARGE SCALE GENOMIC DNA]</scope>
    <source>
        <strain evidence="9 10">JCM 1405</strain>
    </source>
</reference>
<feature type="coiled-coil region" evidence="6">
    <location>
        <begin position="197"/>
        <end position="224"/>
    </location>
</feature>
<proteinExistence type="predicted"/>
<dbReference type="InterPro" id="IPR011066">
    <property type="entry name" value="MscS_channel_C_sf"/>
</dbReference>
<feature type="transmembrane region" description="Helical" evidence="7">
    <location>
        <begin position="58"/>
        <end position="76"/>
    </location>
</feature>
<feature type="transmembrane region" description="Helical" evidence="7">
    <location>
        <begin position="82"/>
        <end position="101"/>
    </location>
</feature>
<dbReference type="InterPro" id="IPR023408">
    <property type="entry name" value="MscS_beta-dom_sf"/>
</dbReference>
<keyword evidence="10" id="KW-1185">Reference proteome</keyword>
<dbReference type="RefSeq" id="WP_343770132.1">
    <property type="nucleotide sequence ID" value="NZ_BAAACF010000003.1"/>
</dbReference>
<comment type="caution">
    <text evidence="9">The sequence shown here is derived from an EMBL/GenBank/DDBJ whole genome shotgun (WGS) entry which is preliminary data.</text>
</comment>
<evidence type="ECO:0000256" key="2">
    <source>
        <dbReference type="ARBA" id="ARBA00022475"/>
    </source>
</evidence>
<protein>
    <submittedName>
        <fullName evidence="9">Mechanosensitive ion channel</fullName>
    </submittedName>
</protein>
<comment type="subcellular location">
    <subcellularLocation>
        <location evidence="1">Cell membrane</location>
        <topology evidence="1">Multi-pass membrane protein</topology>
    </subcellularLocation>
</comment>
<evidence type="ECO:0000313" key="10">
    <source>
        <dbReference type="Proteomes" id="UP001500339"/>
    </source>
</evidence>